<sequence length="24" mass="2740">MLQCPNMGGLYEKCCHFCKCCKCP</sequence>
<organism evidence="1">
    <name type="scientific">Anguilla anguilla</name>
    <name type="common">European freshwater eel</name>
    <name type="synonym">Muraena anguilla</name>
    <dbReference type="NCBI Taxonomy" id="7936"/>
    <lineage>
        <taxon>Eukaryota</taxon>
        <taxon>Metazoa</taxon>
        <taxon>Chordata</taxon>
        <taxon>Craniata</taxon>
        <taxon>Vertebrata</taxon>
        <taxon>Euteleostomi</taxon>
        <taxon>Actinopterygii</taxon>
        <taxon>Neopterygii</taxon>
        <taxon>Teleostei</taxon>
        <taxon>Anguilliformes</taxon>
        <taxon>Anguillidae</taxon>
        <taxon>Anguilla</taxon>
    </lineage>
</organism>
<protein>
    <submittedName>
        <fullName evidence="1">Uncharacterized protein</fullName>
    </submittedName>
</protein>
<evidence type="ECO:0000313" key="1">
    <source>
        <dbReference type="EMBL" id="JAH55338.1"/>
    </source>
</evidence>
<reference evidence="1" key="2">
    <citation type="journal article" date="2015" name="Fish Shellfish Immunol.">
        <title>Early steps in the European eel (Anguilla anguilla)-Vibrio vulnificus interaction in the gills: Role of the RtxA13 toxin.</title>
        <authorList>
            <person name="Callol A."/>
            <person name="Pajuelo D."/>
            <person name="Ebbesson L."/>
            <person name="Teles M."/>
            <person name="MacKenzie S."/>
            <person name="Amaro C."/>
        </authorList>
    </citation>
    <scope>NUCLEOTIDE SEQUENCE</scope>
</reference>
<name>A0A0E9TRJ0_ANGAN</name>
<dbReference type="EMBL" id="GBXM01053239">
    <property type="protein sequence ID" value="JAH55338.1"/>
    <property type="molecule type" value="Transcribed_RNA"/>
</dbReference>
<reference evidence="1" key="1">
    <citation type="submission" date="2014-11" db="EMBL/GenBank/DDBJ databases">
        <authorList>
            <person name="Amaro Gonzalez C."/>
        </authorList>
    </citation>
    <scope>NUCLEOTIDE SEQUENCE</scope>
</reference>
<accession>A0A0E9TRJ0</accession>
<dbReference type="AlphaFoldDB" id="A0A0E9TRJ0"/>
<proteinExistence type="predicted"/>